<dbReference type="GO" id="GO:0016740">
    <property type="term" value="F:transferase activity"/>
    <property type="evidence" value="ECO:0007669"/>
    <property type="project" value="UniProtKB-UniRule"/>
</dbReference>
<dbReference type="InterPro" id="IPR024932">
    <property type="entry name" value="ApbE"/>
</dbReference>
<dbReference type="AlphaFoldDB" id="Q97FH3"/>
<evidence type="ECO:0000256" key="8">
    <source>
        <dbReference type="ARBA" id="ARBA00031306"/>
    </source>
</evidence>
<evidence type="ECO:0000256" key="4">
    <source>
        <dbReference type="ARBA" id="ARBA00022679"/>
    </source>
</evidence>
<comment type="similarity">
    <text evidence="10">Belongs to the ApbE family.</text>
</comment>
<dbReference type="SUPFAM" id="SSF143631">
    <property type="entry name" value="ApbE-like"/>
    <property type="match status" value="1"/>
</dbReference>
<comment type="catalytic activity">
    <reaction evidence="9 10">
        <text>L-threonyl-[protein] + FAD = FMN-L-threonyl-[protein] + AMP + H(+)</text>
        <dbReference type="Rhea" id="RHEA:36847"/>
        <dbReference type="Rhea" id="RHEA-COMP:11060"/>
        <dbReference type="Rhea" id="RHEA-COMP:11061"/>
        <dbReference type="ChEBI" id="CHEBI:15378"/>
        <dbReference type="ChEBI" id="CHEBI:30013"/>
        <dbReference type="ChEBI" id="CHEBI:57692"/>
        <dbReference type="ChEBI" id="CHEBI:74257"/>
        <dbReference type="ChEBI" id="CHEBI:456215"/>
        <dbReference type="EC" id="2.7.1.180"/>
    </reaction>
</comment>
<dbReference type="Pfam" id="PF02424">
    <property type="entry name" value="ApbE"/>
    <property type="match status" value="1"/>
</dbReference>
<evidence type="ECO:0000256" key="2">
    <source>
        <dbReference type="ARBA" id="ARBA00016337"/>
    </source>
</evidence>
<keyword evidence="4 10" id="KW-0808">Transferase</keyword>
<dbReference type="KEGG" id="cac:CA_C2766"/>
<evidence type="ECO:0000313" key="12">
    <source>
        <dbReference type="EMBL" id="AAK80710.1"/>
    </source>
</evidence>
<reference evidence="12 13" key="1">
    <citation type="journal article" date="2001" name="J. Bacteriol.">
        <title>Genome sequence and comparative analysis of the solvent-producing bacterium Clostridium acetobutylicum.</title>
        <authorList>
            <person name="Nolling J."/>
            <person name="Breton G."/>
            <person name="Omelchenko M.V."/>
            <person name="Makarova K.S."/>
            <person name="Zeng Q."/>
            <person name="Gibson R."/>
            <person name="Lee H.M."/>
            <person name="Dubois J."/>
            <person name="Qiu D."/>
            <person name="Hitti J."/>
            <person name="Wolf Y.I."/>
            <person name="Tatusov R.L."/>
            <person name="Sabathe F."/>
            <person name="Doucette-Stamm L."/>
            <person name="Soucaille P."/>
            <person name="Daly M.J."/>
            <person name="Bennett G.N."/>
            <person name="Koonin E.V."/>
            <person name="Smith D.R."/>
        </authorList>
    </citation>
    <scope>NUCLEOTIDE SEQUENCE [LARGE SCALE GENOMIC DNA]</scope>
    <source>
        <strain evidence="13">ATCC 824 / DSM 792 / JCM 1419 / LMG 5710 / VKM B-1787</strain>
    </source>
</reference>
<evidence type="ECO:0000256" key="10">
    <source>
        <dbReference type="PIRNR" id="PIRNR006268"/>
    </source>
</evidence>
<dbReference type="GeneID" id="44999253"/>
<evidence type="ECO:0000256" key="9">
    <source>
        <dbReference type="ARBA" id="ARBA00048540"/>
    </source>
</evidence>
<evidence type="ECO:0000256" key="5">
    <source>
        <dbReference type="ARBA" id="ARBA00022723"/>
    </source>
</evidence>
<keyword evidence="12" id="KW-0449">Lipoprotein</keyword>
<dbReference type="Proteomes" id="UP000000814">
    <property type="component" value="Chromosome"/>
</dbReference>
<evidence type="ECO:0000256" key="7">
    <source>
        <dbReference type="ARBA" id="ARBA00022842"/>
    </source>
</evidence>
<dbReference type="SMR" id="Q97FH3"/>
<proteinExistence type="inferred from homology"/>
<protein>
    <recommendedName>
        <fullName evidence="2 10">FAD:protein FMN transferase</fullName>
        <ecNumber evidence="1 10">2.7.1.180</ecNumber>
    </recommendedName>
    <alternativeName>
        <fullName evidence="8 10">Flavin transferase</fullName>
    </alternativeName>
</protein>
<dbReference type="Gene3D" id="3.10.520.10">
    <property type="entry name" value="ApbE-like domains"/>
    <property type="match status" value="1"/>
</dbReference>
<dbReference type="OrthoDB" id="9778595at2"/>
<keyword evidence="3 10" id="KW-0285">Flavoprotein</keyword>
<dbReference type="GO" id="GO:0046872">
    <property type="term" value="F:metal ion binding"/>
    <property type="evidence" value="ECO:0007669"/>
    <property type="project" value="UniProtKB-UniRule"/>
</dbReference>
<dbReference type="PIRSF" id="PIRSF006268">
    <property type="entry name" value="ApbE"/>
    <property type="match status" value="1"/>
</dbReference>
<keyword evidence="6 10" id="KW-0274">FAD</keyword>
<evidence type="ECO:0000313" key="13">
    <source>
        <dbReference type="Proteomes" id="UP000000814"/>
    </source>
</evidence>
<name>Q97FH3_CLOAB</name>
<dbReference type="PATRIC" id="fig|272562.8.peg.2953"/>
<dbReference type="EMBL" id="AE001437">
    <property type="protein sequence ID" value="AAK80710.1"/>
    <property type="molecule type" value="Genomic_DNA"/>
</dbReference>
<dbReference type="InterPro" id="IPR003374">
    <property type="entry name" value="ApbE-like_sf"/>
</dbReference>
<feature type="binding site" evidence="11">
    <location>
        <position position="267"/>
    </location>
    <ligand>
        <name>Mg(2+)</name>
        <dbReference type="ChEBI" id="CHEBI:18420"/>
    </ligand>
</feature>
<dbReference type="PANTHER" id="PTHR30040:SF2">
    <property type="entry name" value="FAD:PROTEIN FMN TRANSFERASE"/>
    <property type="match status" value="1"/>
</dbReference>
<dbReference type="PANTHER" id="PTHR30040">
    <property type="entry name" value="THIAMINE BIOSYNTHESIS LIPOPROTEIN APBE"/>
    <property type="match status" value="1"/>
</dbReference>
<dbReference type="HOGENOM" id="CLU_044403_1_0_9"/>
<comment type="cofactor">
    <cofactor evidence="11">
        <name>Mg(2+)</name>
        <dbReference type="ChEBI" id="CHEBI:18420"/>
    </cofactor>
    <cofactor evidence="11">
        <name>Mn(2+)</name>
        <dbReference type="ChEBI" id="CHEBI:29035"/>
    </cofactor>
    <text evidence="11">Magnesium. Can also use manganese.</text>
</comment>
<sequence length="319" mass="35702">MNRDYVCSEMFCMGTIISQKIYGEDKKEVLFKVENEMRRLEKAMNFYSSSSEISKLNKFGFENEIKLSKDVYHVIKNAKNFSKKTLGAFDISLAPIIKLWGIFCENERVPSVKEIEKNLSLVNYKNLVLNDYKRTVKFLVEDMKVDLGGIAKGYAADRAIDIYKGGGVKSASINLGGNVSVIGEKPDGKSWCIGVQNPLKKRGEIIGAISVKNKSVVTSGSYVRYFEKDNIKYHHIIDPKTGYPAKEELLSVTVIFENSMLCDAVSTAAFIAGADGGIELVKRFRDVEAIFITKDRKVIITKGIAKSFSLVEESGFQYL</sequence>
<evidence type="ECO:0000256" key="3">
    <source>
        <dbReference type="ARBA" id="ARBA00022630"/>
    </source>
</evidence>
<feature type="binding site" evidence="11">
    <location>
        <position position="149"/>
    </location>
    <ligand>
        <name>Mg(2+)</name>
        <dbReference type="ChEBI" id="CHEBI:18420"/>
    </ligand>
</feature>
<dbReference type="PIR" id="C97240">
    <property type="entry name" value="C97240"/>
</dbReference>
<feature type="binding site" evidence="11">
    <location>
        <position position="263"/>
    </location>
    <ligand>
        <name>Mg(2+)</name>
        <dbReference type="ChEBI" id="CHEBI:18420"/>
    </ligand>
</feature>
<evidence type="ECO:0000256" key="6">
    <source>
        <dbReference type="ARBA" id="ARBA00022827"/>
    </source>
</evidence>
<organism evidence="12 13">
    <name type="scientific">Clostridium acetobutylicum (strain ATCC 824 / DSM 792 / JCM 1419 / IAM 19013 / LMG 5710 / NBRC 13948 / NRRL B-527 / VKM B-1787 / 2291 / W)</name>
    <dbReference type="NCBI Taxonomy" id="272562"/>
    <lineage>
        <taxon>Bacteria</taxon>
        <taxon>Bacillati</taxon>
        <taxon>Bacillota</taxon>
        <taxon>Clostridia</taxon>
        <taxon>Eubacteriales</taxon>
        <taxon>Clostridiaceae</taxon>
        <taxon>Clostridium</taxon>
    </lineage>
</organism>
<dbReference type="RefSeq" id="WP_010966051.1">
    <property type="nucleotide sequence ID" value="NC_003030.1"/>
</dbReference>
<evidence type="ECO:0000256" key="1">
    <source>
        <dbReference type="ARBA" id="ARBA00011955"/>
    </source>
</evidence>
<keyword evidence="13" id="KW-1185">Reference proteome</keyword>
<evidence type="ECO:0000256" key="11">
    <source>
        <dbReference type="PIRSR" id="PIRSR006268-2"/>
    </source>
</evidence>
<keyword evidence="5 10" id="KW-0479">Metal-binding</keyword>
<dbReference type="eggNOG" id="COG1477">
    <property type="taxonomic scope" value="Bacteria"/>
</dbReference>
<accession>Q97FH3</accession>
<dbReference type="EC" id="2.7.1.180" evidence="1 10"/>
<dbReference type="STRING" id="272562.CA_C2766"/>
<gene>
    <name evidence="12" type="ordered locus">CA_C2766</name>
</gene>
<keyword evidence="7 10" id="KW-0460">Magnesium</keyword>